<feature type="compositionally biased region" description="Gly residues" evidence="1">
    <location>
        <begin position="463"/>
        <end position="473"/>
    </location>
</feature>
<accession>A0AA97L7Y1</accession>
<evidence type="ECO:0000256" key="1">
    <source>
        <dbReference type="SAM" id="MobiDB-lite"/>
    </source>
</evidence>
<feature type="region of interest" description="Disordered" evidence="1">
    <location>
        <begin position="275"/>
        <end position="526"/>
    </location>
</feature>
<protein>
    <submittedName>
        <fullName evidence="3">Basic proline-rich protein-like</fullName>
    </submittedName>
</protein>
<evidence type="ECO:0000313" key="2">
    <source>
        <dbReference type="Proteomes" id="UP001190640"/>
    </source>
</evidence>
<dbReference type="RefSeq" id="XP_054845524.1">
    <property type="nucleotide sequence ID" value="XM_054989549.1"/>
</dbReference>
<feature type="compositionally biased region" description="Low complexity" evidence="1">
    <location>
        <begin position="474"/>
        <end position="505"/>
    </location>
</feature>
<feature type="compositionally biased region" description="Low complexity" evidence="1">
    <location>
        <begin position="211"/>
        <end position="220"/>
    </location>
</feature>
<sequence length="683" mass="69233">MAGLRLSGKISVEKEGGGEAAGGGSLAAPGKEPKLRLSASEASRGEGGQRGRLLSRNSGARPRLIGISVSPQKGPRSSQRASHWAGRNGWERPAAFGAPWRLRGPHPEARPAPKPTFPGRGCAARKLQEPPGLAWEEASQDAARARARARAVAPRPALPAAVPGSAAPPPPPPRWAPAWPYLPVPTSAAVLKAAAPARPPRGKGPRRAGLREPPGAAGARARVRGGVGPGPGACWRGEARPALPLPGRLSLSGGAAGDWRRPGLRTRLALAYKGRAAARGSICSPATLPGAPTAARDGTGPDRTHPAPPPPPPPPPGNPPACSQGRQDSASTRRPSRSPSAEPRAPLRPPARREGARRAPGWAPAGGGARSSSRVAPPRRLPPSASGPGGGGDEEAGAGGRRPEPFAPHLARPERGGQAASPGRQVSARGGGEERLQARRAAPRSGGPASEESRDAANFSGPRRGGGQAGGAQPGRAAGLRAPSLPSSPARTAGARPRARPALPDLARRSPARCRLPSAGPLGFAWPGREEARCRARLRGKWQQVRRPWTGRLLQPRLPAAALPGQLLAAAAAAAARGERRVASPAAPGRALRSPRCCAPMPGGGAAALSPGAAGPASGSPAAARGRWQLPLGNSSQRSSPARKPPGPRAKSRSRPAARAAALLGPAWASAPGPPPHPTPAGS</sequence>
<feature type="region of interest" description="Disordered" evidence="1">
    <location>
        <begin position="604"/>
        <end position="683"/>
    </location>
</feature>
<reference evidence="3" key="1">
    <citation type="submission" date="2025-08" db="UniProtKB">
        <authorList>
            <consortium name="RefSeq"/>
        </authorList>
    </citation>
    <scope>IDENTIFICATION</scope>
    <source>
        <tissue evidence="3">Blood</tissue>
    </source>
</reference>
<feature type="compositionally biased region" description="Pro residues" evidence="1">
    <location>
        <begin position="672"/>
        <end position="683"/>
    </location>
</feature>
<feature type="compositionally biased region" description="Pro residues" evidence="1">
    <location>
        <begin position="306"/>
        <end position="319"/>
    </location>
</feature>
<feature type="compositionally biased region" description="Low complexity" evidence="1">
    <location>
        <begin position="439"/>
        <end position="450"/>
    </location>
</feature>
<evidence type="ECO:0000313" key="3">
    <source>
        <dbReference type="RefSeq" id="XP_054845524.1"/>
    </source>
</evidence>
<proteinExistence type="predicted"/>
<feature type="compositionally biased region" description="Low complexity" evidence="1">
    <location>
        <begin position="607"/>
        <end position="624"/>
    </location>
</feature>
<gene>
    <name evidence="3" type="primary">LOC129336438</name>
</gene>
<dbReference type="GeneID" id="129336438"/>
<organism evidence="2 3">
    <name type="scientific">Eublepharis macularius</name>
    <name type="common">Leopard gecko</name>
    <name type="synonym">Cyrtodactylus macularius</name>
    <dbReference type="NCBI Taxonomy" id="481883"/>
    <lineage>
        <taxon>Eukaryota</taxon>
        <taxon>Metazoa</taxon>
        <taxon>Chordata</taxon>
        <taxon>Craniata</taxon>
        <taxon>Vertebrata</taxon>
        <taxon>Euteleostomi</taxon>
        <taxon>Lepidosauria</taxon>
        <taxon>Squamata</taxon>
        <taxon>Bifurcata</taxon>
        <taxon>Gekkota</taxon>
        <taxon>Eublepharidae</taxon>
        <taxon>Eublepharinae</taxon>
        <taxon>Eublepharis</taxon>
    </lineage>
</organism>
<feature type="compositionally biased region" description="Low complexity" evidence="1">
    <location>
        <begin position="370"/>
        <end position="386"/>
    </location>
</feature>
<dbReference type="KEGG" id="emc:129336438"/>
<name>A0AA97L7Y1_EUBMA</name>
<feature type="compositionally biased region" description="Low complexity" evidence="1">
    <location>
        <begin position="657"/>
        <end position="671"/>
    </location>
</feature>
<keyword evidence="2" id="KW-1185">Reference proteome</keyword>
<feature type="compositionally biased region" description="Polar residues" evidence="1">
    <location>
        <begin position="69"/>
        <end position="81"/>
    </location>
</feature>
<dbReference type="AlphaFoldDB" id="A0AA97L7Y1"/>
<feature type="region of interest" description="Disordered" evidence="1">
    <location>
        <begin position="192"/>
        <end position="229"/>
    </location>
</feature>
<feature type="compositionally biased region" description="Low complexity" evidence="1">
    <location>
        <begin position="329"/>
        <end position="344"/>
    </location>
</feature>
<dbReference type="Proteomes" id="UP001190640">
    <property type="component" value="Chromosome 1"/>
</dbReference>
<feature type="region of interest" description="Disordered" evidence="1">
    <location>
        <begin position="1"/>
        <end position="151"/>
    </location>
</feature>